<accession>A0A1Q5T554</accession>
<dbReference type="Pfam" id="PF19651">
    <property type="entry name" value="DUF6154"/>
    <property type="match status" value="1"/>
</dbReference>
<evidence type="ECO:0008006" key="4">
    <source>
        <dbReference type="Google" id="ProtNLM"/>
    </source>
</evidence>
<name>A0A1Q5T554_9BACL</name>
<dbReference type="InterPro" id="IPR046152">
    <property type="entry name" value="DUF6154"/>
</dbReference>
<evidence type="ECO:0000256" key="1">
    <source>
        <dbReference type="SAM" id="MobiDB-lite"/>
    </source>
</evidence>
<dbReference type="Proteomes" id="UP000186030">
    <property type="component" value="Unassembled WGS sequence"/>
</dbReference>
<reference evidence="3" key="2">
    <citation type="submission" date="2017-01" db="EMBL/GenBank/DDBJ databases">
        <title>Genome sequencing and annotation of Geobacillus sp. 1017, a Hydrocarbon-Oxidizing Thermophilic Bacterium Isolated from a Heavy Oil Reservoir (China).</title>
        <authorList>
            <person name="Kadnikov V.V."/>
            <person name="Mardanov A.V."/>
            <person name="Poltaraus A.B."/>
            <person name="Sokolova D.S."/>
            <person name="Semenova E.M."/>
            <person name="Ravin N.V."/>
            <person name="Tourova T.P."/>
            <person name="Nazina T.N."/>
        </authorList>
    </citation>
    <scope>NUCLEOTIDE SEQUENCE [LARGE SCALE GENOMIC DNA]</scope>
    <source>
        <strain evidence="3">1017</strain>
    </source>
</reference>
<dbReference type="EMBL" id="MQMG01000008">
    <property type="protein sequence ID" value="OKO95347.1"/>
    <property type="molecule type" value="Genomic_DNA"/>
</dbReference>
<feature type="region of interest" description="Disordered" evidence="1">
    <location>
        <begin position="1"/>
        <end position="21"/>
    </location>
</feature>
<protein>
    <recommendedName>
        <fullName evidence="4">Cytosolic protein</fullName>
    </recommendedName>
</protein>
<reference evidence="2 3" key="1">
    <citation type="submission" date="2016-11" db="EMBL/GenBank/DDBJ databases">
        <authorList>
            <person name="Kadnikov V."/>
            <person name="Nazina T."/>
        </authorList>
    </citation>
    <scope>NUCLEOTIDE SEQUENCE [LARGE SCALE GENOMIC DNA]</scope>
    <source>
        <strain evidence="2 3">1017</strain>
    </source>
</reference>
<evidence type="ECO:0000313" key="3">
    <source>
        <dbReference type="Proteomes" id="UP000186030"/>
    </source>
</evidence>
<feature type="compositionally biased region" description="Basic and acidic residues" evidence="1">
    <location>
        <begin position="10"/>
        <end position="19"/>
    </location>
</feature>
<proteinExistence type="predicted"/>
<comment type="caution">
    <text evidence="2">The sequence shown here is derived from an EMBL/GenBank/DDBJ whole genome shotgun (WGS) entry which is preliminary data.</text>
</comment>
<organism evidence="2 3">
    <name type="scientific">Geobacillus proteiniphilus</name>
    <dbReference type="NCBI Taxonomy" id="860353"/>
    <lineage>
        <taxon>Bacteria</taxon>
        <taxon>Bacillati</taxon>
        <taxon>Bacillota</taxon>
        <taxon>Bacilli</taxon>
        <taxon>Bacillales</taxon>
        <taxon>Anoxybacillaceae</taxon>
        <taxon>Geobacillus</taxon>
    </lineage>
</organism>
<evidence type="ECO:0000313" key="2">
    <source>
        <dbReference type="EMBL" id="OKO95347.1"/>
    </source>
</evidence>
<gene>
    <name evidence="2" type="ORF">BRO54_0988</name>
</gene>
<sequence length="108" mass="12353">MPLVRIGQLQRKEEARSQKSEATMPMKFIDDLYEYYKDRLTGDEEDAEAVAMSILDELDRRDVLKLIGEMTDEELLGMFGLYVFESLKAKMAREGLGATRPQDAPPVH</sequence>
<dbReference type="AlphaFoldDB" id="A0A1Q5T554"/>